<sequence length="26" mass="2606">MAGTCWLALKLAPAQKVVGAGTNPHA</sequence>
<evidence type="ECO:0000313" key="1">
    <source>
        <dbReference type="EMBL" id="WAR08667.1"/>
    </source>
</evidence>
<organism evidence="1 2">
    <name type="scientific">Mya arenaria</name>
    <name type="common">Soft-shell clam</name>
    <dbReference type="NCBI Taxonomy" id="6604"/>
    <lineage>
        <taxon>Eukaryota</taxon>
        <taxon>Metazoa</taxon>
        <taxon>Spiralia</taxon>
        <taxon>Lophotrochozoa</taxon>
        <taxon>Mollusca</taxon>
        <taxon>Bivalvia</taxon>
        <taxon>Autobranchia</taxon>
        <taxon>Heteroconchia</taxon>
        <taxon>Euheterodonta</taxon>
        <taxon>Imparidentia</taxon>
        <taxon>Neoheterodontei</taxon>
        <taxon>Myida</taxon>
        <taxon>Myoidea</taxon>
        <taxon>Myidae</taxon>
        <taxon>Mya</taxon>
    </lineage>
</organism>
<name>A0ABY7EID8_MYAAR</name>
<dbReference type="Proteomes" id="UP001164746">
    <property type="component" value="Chromosome 6"/>
</dbReference>
<evidence type="ECO:0000313" key="2">
    <source>
        <dbReference type="Proteomes" id="UP001164746"/>
    </source>
</evidence>
<keyword evidence="2" id="KW-1185">Reference proteome</keyword>
<dbReference type="EMBL" id="CP111017">
    <property type="protein sequence ID" value="WAR08667.1"/>
    <property type="molecule type" value="Genomic_DNA"/>
</dbReference>
<gene>
    <name evidence="1" type="ORF">MAR_018625</name>
</gene>
<reference evidence="1" key="1">
    <citation type="submission" date="2022-11" db="EMBL/GenBank/DDBJ databases">
        <title>Centuries of genome instability and evolution in soft-shell clam transmissible cancer (bioRxiv).</title>
        <authorList>
            <person name="Hart S.F.M."/>
            <person name="Yonemitsu M.A."/>
            <person name="Giersch R.M."/>
            <person name="Beal B.F."/>
            <person name="Arriagada G."/>
            <person name="Davis B.W."/>
            <person name="Ostrander E.A."/>
            <person name="Goff S.P."/>
            <person name="Metzger M.J."/>
        </authorList>
    </citation>
    <scope>NUCLEOTIDE SEQUENCE</scope>
    <source>
        <strain evidence="1">MELC-2E11</strain>
        <tissue evidence="1">Siphon/mantle</tissue>
    </source>
</reference>
<accession>A0ABY7EID8</accession>
<protein>
    <submittedName>
        <fullName evidence="1">Uncharacterized protein</fullName>
    </submittedName>
</protein>
<proteinExistence type="predicted"/>